<keyword evidence="6 7" id="KW-0067">ATP-binding</keyword>
<dbReference type="InterPro" id="IPR000719">
    <property type="entry name" value="Prot_kinase_dom"/>
</dbReference>
<dbReference type="KEGG" id="coe:CP258_00210"/>
<dbReference type="InterPro" id="IPR008271">
    <property type="entry name" value="Ser/Thr_kinase_AS"/>
</dbReference>
<dbReference type="SUPFAM" id="SSF56112">
    <property type="entry name" value="Protein kinase-like (PK-like)"/>
    <property type="match status" value="1"/>
</dbReference>
<evidence type="ECO:0000256" key="3">
    <source>
        <dbReference type="ARBA" id="ARBA00022679"/>
    </source>
</evidence>
<evidence type="ECO:0000256" key="5">
    <source>
        <dbReference type="ARBA" id="ARBA00022777"/>
    </source>
</evidence>
<dbReference type="PANTHER" id="PTHR43289:SF6">
    <property type="entry name" value="SERINE_THREONINE-PROTEIN KINASE NEKL-3"/>
    <property type="match status" value="1"/>
</dbReference>
<protein>
    <recommendedName>
        <fullName evidence="1">non-specific serine/threonine protein kinase</fullName>
        <ecNumber evidence="1">2.7.11.1</ecNumber>
    </recommendedName>
</protein>
<name>A0AAU8PIT6_CORPS</name>
<reference evidence="10 11" key="1">
    <citation type="journal article" date="2013" name="J. Biotechnol.">
        <title>Genome sequence of Corynebacterium pseudotuberculosis biovar equi strain 258 and prediction of antigenic targets to improve biotechnological vaccine production.</title>
        <authorList>
            <person name="Soares S.C."/>
            <person name="Trost E."/>
            <person name="Ramos R.T."/>
            <person name="Carneiro A.R."/>
            <person name="Santos A.R."/>
            <person name="Pinto A.C."/>
            <person name="Barbosa E."/>
            <person name="Aburjaile F."/>
            <person name="Ali A."/>
            <person name="Diniz C.A."/>
            <person name="Hassan S.S."/>
            <person name="Fiaux K."/>
            <person name="Guimaraes L.C."/>
            <person name="Bakhtiar S.M."/>
            <person name="Pereira U."/>
            <person name="Almeida S.S."/>
            <person name="Abreu V.A."/>
            <person name="Rocha F.S."/>
            <person name="Dorella F.A."/>
            <person name="Miyoshi A."/>
            <person name="Silva A."/>
            <person name="Azevedo V."/>
            <person name="Tauch A."/>
        </authorList>
    </citation>
    <scope>NUCLEOTIDE SEQUENCE [LARGE SCALE GENOMIC DNA]</scope>
    <source>
        <strain evidence="10 11">258</strain>
    </source>
</reference>
<dbReference type="RefSeq" id="WP_013240896.1">
    <property type="nucleotide sequence ID" value="NC_017945.3"/>
</dbReference>
<keyword evidence="4 7" id="KW-0547">Nucleotide-binding</keyword>
<evidence type="ECO:0000256" key="4">
    <source>
        <dbReference type="ARBA" id="ARBA00022741"/>
    </source>
</evidence>
<sequence length="506" mass="53470">MSIDYASPDPALQALIGDDYRLQWVVGTGGMSTVWLADDTRNQREVAVKVLRPEFSDNNEFLSRFRNEALASENIISENVVQTFDYRELTDPSGRTLCFIVMEYVRGESLADMLARKGTLDEDLALDVLEQAAHGLSIIHRMGMVHRDIKPGNLLITQNGKVKITDFGIAKAAAAVPLTRTGMVVGTAQYVSPEQAQGKDVTEASDVYSLGVVGYEMLAGRRPFTGDSSVSVAIAHINQAPPALPTTVSAPARELIGIALRKDPAHRYADGNELALAVSTTRMGQRPPQPQSAQLQQIAPEPTPTASTHALGQTAQPTTVIPATGEVPQTVSVGQMTGTHTGYSAAPATIPPEEKKKSSGGVGTGLAVGVLLAALFGAGVWAASQGIFGDLLGGSDQPSSSVNPETITATVTETPTIREEPRPIQRPQVTPTISSEPSEFPDASESVVPLPPTDNPRTAPTVDLNERSQVPSTHQNTSPTPTRGNGSDPIADLLNTLNTPEQGGAP</sequence>
<dbReference type="GO" id="GO:0005524">
    <property type="term" value="F:ATP binding"/>
    <property type="evidence" value="ECO:0007669"/>
    <property type="project" value="UniProtKB-UniRule"/>
</dbReference>
<organism evidence="10 11">
    <name type="scientific">Corynebacterium pseudotuberculosis 258</name>
    <dbReference type="NCBI Taxonomy" id="1168865"/>
    <lineage>
        <taxon>Bacteria</taxon>
        <taxon>Bacillati</taxon>
        <taxon>Actinomycetota</taxon>
        <taxon>Actinomycetes</taxon>
        <taxon>Mycobacteriales</taxon>
        <taxon>Corynebacteriaceae</taxon>
        <taxon>Corynebacterium</taxon>
    </lineage>
</organism>
<feature type="compositionally biased region" description="Low complexity" evidence="8">
    <location>
        <begin position="404"/>
        <end position="415"/>
    </location>
</feature>
<proteinExistence type="predicted"/>
<dbReference type="EMBL" id="CP003540">
    <property type="protein sequence ID" value="AFK15694.1"/>
    <property type="molecule type" value="Genomic_DNA"/>
</dbReference>
<dbReference type="Proteomes" id="UP000006465">
    <property type="component" value="Chromosome"/>
</dbReference>
<dbReference type="PANTHER" id="PTHR43289">
    <property type="entry name" value="MITOGEN-ACTIVATED PROTEIN KINASE KINASE KINASE 20-RELATED"/>
    <property type="match status" value="1"/>
</dbReference>
<feature type="compositionally biased region" description="Polar residues" evidence="8">
    <location>
        <begin position="427"/>
        <end position="437"/>
    </location>
</feature>
<dbReference type="PROSITE" id="PS00108">
    <property type="entry name" value="PROTEIN_KINASE_ST"/>
    <property type="match status" value="1"/>
</dbReference>
<evidence type="ECO:0000256" key="6">
    <source>
        <dbReference type="ARBA" id="ARBA00022840"/>
    </source>
</evidence>
<dbReference type="Gene3D" id="3.30.200.20">
    <property type="entry name" value="Phosphorylase Kinase, domain 1"/>
    <property type="match status" value="1"/>
</dbReference>
<dbReference type="SMART" id="SM00220">
    <property type="entry name" value="S_TKc"/>
    <property type="match status" value="1"/>
</dbReference>
<feature type="domain" description="Protein kinase" evidence="9">
    <location>
        <begin position="20"/>
        <end position="283"/>
    </location>
</feature>
<dbReference type="InterPro" id="IPR017441">
    <property type="entry name" value="Protein_kinase_ATP_BS"/>
</dbReference>
<dbReference type="GO" id="GO:0004674">
    <property type="term" value="F:protein serine/threonine kinase activity"/>
    <property type="evidence" value="ECO:0007669"/>
    <property type="project" value="UniProtKB-KW"/>
</dbReference>
<keyword evidence="3" id="KW-0808">Transferase</keyword>
<keyword evidence="5 10" id="KW-0418">Kinase</keyword>
<dbReference type="Pfam" id="PF00069">
    <property type="entry name" value="Pkinase"/>
    <property type="match status" value="1"/>
</dbReference>
<feature type="compositionally biased region" description="Polar residues" evidence="8">
    <location>
        <begin position="467"/>
        <end position="485"/>
    </location>
</feature>
<dbReference type="CDD" id="cd14014">
    <property type="entry name" value="STKc_PknB_like"/>
    <property type="match status" value="1"/>
</dbReference>
<feature type="region of interest" description="Disordered" evidence="8">
    <location>
        <begin position="334"/>
        <end position="361"/>
    </location>
</feature>
<evidence type="ECO:0000313" key="10">
    <source>
        <dbReference type="EMBL" id="AFK15694.1"/>
    </source>
</evidence>
<dbReference type="InterPro" id="IPR011009">
    <property type="entry name" value="Kinase-like_dom_sf"/>
</dbReference>
<gene>
    <name evidence="10" type="ORF">CP258_00210</name>
</gene>
<dbReference type="FunFam" id="1.10.510.10:FF:000021">
    <property type="entry name" value="Serine/threonine protein kinase"/>
    <property type="match status" value="1"/>
</dbReference>
<feature type="region of interest" description="Disordered" evidence="8">
    <location>
        <begin position="395"/>
        <end position="506"/>
    </location>
</feature>
<evidence type="ECO:0000256" key="2">
    <source>
        <dbReference type="ARBA" id="ARBA00022527"/>
    </source>
</evidence>
<evidence type="ECO:0000259" key="9">
    <source>
        <dbReference type="PROSITE" id="PS50011"/>
    </source>
</evidence>
<feature type="binding site" evidence="7">
    <location>
        <position position="49"/>
    </location>
    <ligand>
        <name>ATP</name>
        <dbReference type="ChEBI" id="CHEBI:30616"/>
    </ligand>
</feature>
<dbReference type="PROSITE" id="PS00107">
    <property type="entry name" value="PROTEIN_KINASE_ATP"/>
    <property type="match status" value="1"/>
</dbReference>
<evidence type="ECO:0000256" key="8">
    <source>
        <dbReference type="SAM" id="MobiDB-lite"/>
    </source>
</evidence>
<evidence type="ECO:0000256" key="7">
    <source>
        <dbReference type="PROSITE-ProRule" id="PRU10141"/>
    </source>
</evidence>
<dbReference type="AlphaFoldDB" id="A0AAU8PIT6"/>
<feature type="compositionally biased region" description="Polar residues" evidence="8">
    <location>
        <begin position="495"/>
        <end position="506"/>
    </location>
</feature>
<dbReference type="EC" id="2.7.11.1" evidence="1"/>
<dbReference type="Gene3D" id="1.10.510.10">
    <property type="entry name" value="Transferase(Phosphotransferase) domain 1"/>
    <property type="match status" value="1"/>
</dbReference>
<feature type="region of interest" description="Disordered" evidence="8">
    <location>
        <begin position="280"/>
        <end position="310"/>
    </location>
</feature>
<accession>A0AAU8PIT6</accession>
<evidence type="ECO:0000313" key="11">
    <source>
        <dbReference type="Proteomes" id="UP000006465"/>
    </source>
</evidence>
<evidence type="ECO:0000256" key="1">
    <source>
        <dbReference type="ARBA" id="ARBA00012513"/>
    </source>
</evidence>
<dbReference type="PROSITE" id="PS50011">
    <property type="entry name" value="PROTEIN_KINASE_DOM"/>
    <property type="match status" value="1"/>
</dbReference>
<dbReference type="GeneID" id="93973111"/>
<keyword evidence="2" id="KW-0723">Serine/threonine-protein kinase</keyword>